<evidence type="ECO:0000259" key="2">
    <source>
        <dbReference type="Pfam" id="PF01757"/>
    </source>
</evidence>
<dbReference type="InterPro" id="IPR002656">
    <property type="entry name" value="Acyl_transf_3_dom"/>
</dbReference>
<feature type="transmembrane region" description="Helical" evidence="1">
    <location>
        <begin position="341"/>
        <end position="365"/>
    </location>
</feature>
<keyword evidence="4" id="KW-0012">Acyltransferase</keyword>
<keyword evidence="5" id="KW-1185">Reference proteome</keyword>
<dbReference type="PANTHER" id="PTHR23028:SF53">
    <property type="entry name" value="ACYL_TRANSF_3 DOMAIN-CONTAINING PROTEIN"/>
    <property type="match status" value="1"/>
</dbReference>
<dbReference type="RefSeq" id="WP_191628973.1">
    <property type="nucleotide sequence ID" value="NZ_CABPRZ010000007.1"/>
</dbReference>
<keyword evidence="1" id="KW-0472">Membrane</keyword>
<keyword evidence="1" id="KW-1133">Transmembrane helix</keyword>
<feature type="transmembrane region" description="Helical" evidence="1">
    <location>
        <begin position="190"/>
        <end position="211"/>
    </location>
</feature>
<evidence type="ECO:0000313" key="4">
    <source>
        <dbReference type="EMBL" id="VVE02520.1"/>
    </source>
</evidence>
<keyword evidence="4" id="KW-0808">Transferase</keyword>
<evidence type="ECO:0000259" key="3">
    <source>
        <dbReference type="Pfam" id="PF19040"/>
    </source>
</evidence>
<evidence type="ECO:0000313" key="5">
    <source>
        <dbReference type="Proteomes" id="UP000414233"/>
    </source>
</evidence>
<feature type="transmembrane region" description="Helical" evidence="1">
    <location>
        <begin position="223"/>
        <end position="240"/>
    </location>
</feature>
<organism evidence="4 5">
    <name type="scientific">Pandoraea terrae</name>
    <dbReference type="NCBI Taxonomy" id="1537710"/>
    <lineage>
        <taxon>Bacteria</taxon>
        <taxon>Pseudomonadati</taxon>
        <taxon>Pseudomonadota</taxon>
        <taxon>Betaproteobacteria</taxon>
        <taxon>Burkholderiales</taxon>
        <taxon>Burkholderiaceae</taxon>
        <taxon>Pandoraea</taxon>
    </lineage>
</organism>
<evidence type="ECO:0000256" key="1">
    <source>
        <dbReference type="SAM" id="Phobius"/>
    </source>
</evidence>
<feature type="domain" description="Acyltransferase 3" evidence="2">
    <location>
        <begin position="6"/>
        <end position="325"/>
    </location>
</feature>
<dbReference type="GO" id="GO:0009103">
    <property type="term" value="P:lipopolysaccharide biosynthetic process"/>
    <property type="evidence" value="ECO:0007669"/>
    <property type="project" value="TreeGrafter"/>
</dbReference>
<feature type="transmembrane region" description="Helical" evidence="1">
    <location>
        <begin position="283"/>
        <end position="301"/>
    </location>
</feature>
<feature type="transmembrane region" description="Helical" evidence="1">
    <location>
        <begin position="72"/>
        <end position="91"/>
    </location>
</feature>
<dbReference type="Pfam" id="PF01757">
    <property type="entry name" value="Acyl_transf_3"/>
    <property type="match status" value="1"/>
</dbReference>
<feature type="transmembrane region" description="Helical" evidence="1">
    <location>
        <begin position="167"/>
        <end position="184"/>
    </location>
</feature>
<sequence length="656" mass="71664">MRFRRDINALRGVAVGLVMLFHFQVPFLGGGFVGVDVFFVISGYLMTSIIVARLDAGRFSVLDFYLARFTRIVPALAVLSAAWVVLGWFYLYPAAYKLLAEHAGASLTFISNFVYWRESGYFDASSQSKWMLHTWSLSVEWQFYLLYPLVLMFGTRVFGRSRAVMQTVVWALGLASFVLALVVVRRHPEANFFLLPTRAWEMVAGGLVLLYGDRFRFSASAAARLQGAGLSAILLSGIALGESLDWPGPMTLVPVLGAVLVIAANAGDTPFSRAAPMQALGRWSYSVYLWHWPFVVLIRYLDLPAHQPAVVAAGLVLSVLFGLLSYALVEQRAAAMRQRYGWQGLGILVSAPVVMIASCTAITVANGVAVRLPEQIRQVSAESRNVDPRRTECLTQSVNRLAADGGDIGCQYGTSPRIGAIVWGDSHGNAVITGIAAAAQEHDASVMFYGTSGCPPLVGASRFGKHVEGPCRDFARRVDTALGQYPASIPLVMVARFSAYVDGKNDVADPTILIGYDGQRPLADPAARRARYASFLVNDLCALARIRKVYVLLPIPEMNEDVPNYLAKSLILGRRAEDVSVSIDSYARRNAVARTAIGQAAARCGVHMLDPVPRLCRDGRCFGSDALVPLYIDGDHLSRRGSERLRPLFRPVFEAS</sequence>
<feature type="transmembrane region" description="Helical" evidence="1">
    <location>
        <begin position="252"/>
        <end position="271"/>
    </location>
</feature>
<dbReference type="Proteomes" id="UP000414233">
    <property type="component" value="Unassembled WGS sequence"/>
</dbReference>
<keyword evidence="1" id="KW-0812">Transmembrane</keyword>
<feature type="transmembrane region" description="Helical" evidence="1">
    <location>
        <begin position="31"/>
        <end position="52"/>
    </location>
</feature>
<feature type="transmembrane region" description="Helical" evidence="1">
    <location>
        <begin position="7"/>
        <end position="25"/>
    </location>
</feature>
<accession>A0A5E4UVL3</accession>
<name>A0A5E4UVL3_9BURK</name>
<dbReference type="GO" id="GO:0016020">
    <property type="term" value="C:membrane"/>
    <property type="evidence" value="ECO:0007669"/>
    <property type="project" value="TreeGrafter"/>
</dbReference>
<dbReference type="PANTHER" id="PTHR23028">
    <property type="entry name" value="ACETYLTRANSFERASE"/>
    <property type="match status" value="1"/>
</dbReference>
<reference evidence="4 5" key="1">
    <citation type="submission" date="2019-08" db="EMBL/GenBank/DDBJ databases">
        <authorList>
            <person name="Peeters C."/>
        </authorList>
    </citation>
    <scope>NUCLEOTIDE SEQUENCE [LARGE SCALE GENOMIC DNA]</scope>
    <source>
        <strain evidence="4 5">LMG 30175</strain>
    </source>
</reference>
<proteinExistence type="predicted"/>
<dbReference type="InterPro" id="IPR043968">
    <property type="entry name" value="SGNH"/>
</dbReference>
<dbReference type="EMBL" id="CABPRZ010000007">
    <property type="protein sequence ID" value="VVE02520.1"/>
    <property type="molecule type" value="Genomic_DNA"/>
</dbReference>
<dbReference type="EC" id="2.3.1.-" evidence="4"/>
<protein>
    <submittedName>
        <fullName evidence="4">O-acetyltransferase OatA</fullName>
        <ecNumber evidence="4">2.3.1.-</ecNumber>
    </submittedName>
</protein>
<feature type="domain" description="SGNH" evidence="3">
    <location>
        <begin position="406"/>
        <end position="651"/>
    </location>
</feature>
<dbReference type="Pfam" id="PF19040">
    <property type="entry name" value="SGNH"/>
    <property type="match status" value="1"/>
</dbReference>
<dbReference type="AlphaFoldDB" id="A0A5E4UVL3"/>
<dbReference type="GO" id="GO:0016747">
    <property type="term" value="F:acyltransferase activity, transferring groups other than amino-acyl groups"/>
    <property type="evidence" value="ECO:0007669"/>
    <property type="project" value="InterPro"/>
</dbReference>
<dbReference type="InterPro" id="IPR050879">
    <property type="entry name" value="Acyltransferase_3"/>
</dbReference>
<feature type="transmembrane region" description="Helical" evidence="1">
    <location>
        <begin position="141"/>
        <end position="158"/>
    </location>
</feature>
<feature type="transmembrane region" description="Helical" evidence="1">
    <location>
        <begin position="307"/>
        <end position="329"/>
    </location>
</feature>
<gene>
    <name evidence="4" type="primary">oatA_1</name>
    <name evidence="4" type="ORF">PTE30175_02137</name>
</gene>